<gene>
    <name evidence="10" type="ORF">GCWU000182_000234</name>
</gene>
<evidence type="ECO:0000256" key="6">
    <source>
        <dbReference type="ARBA" id="ARBA00023136"/>
    </source>
</evidence>
<evidence type="ECO:0000259" key="8">
    <source>
        <dbReference type="Pfam" id="PF00924"/>
    </source>
</evidence>
<feature type="transmembrane region" description="Helical" evidence="7">
    <location>
        <begin position="20"/>
        <end position="37"/>
    </location>
</feature>
<dbReference type="Pfam" id="PF00924">
    <property type="entry name" value="MS_channel_2nd"/>
    <property type="match status" value="1"/>
</dbReference>
<evidence type="ECO:0000313" key="11">
    <source>
        <dbReference type="Proteomes" id="UP000019050"/>
    </source>
</evidence>
<evidence type="ECO:0000256" key="1">
    <source>
        <dbReference type="ARBA" id="ARBA00004651"/>
    </source>
</evidence>
<dbReference type="PANTHER" id="PTHR30460:SF0">
    <property type="entry name" value="MODERATE CONDUCTANCE MECHANOSENSITIVE CHANNEL YBIO"/>
    <property type="match status" value="1"/>
</dbReference>
<comment type="subcellular location">
    <subcellularLocation>
        <location evidence="1">Cell membrane</location>
        <topology evidence="1">Multi-pass membrane protein</topology>
    </subcellularLocation>
</comment>
<dbReference type="Proteomes" id="UP000019050">
    <property type="component" value="Unassembled WGS sequence"/>
</dbReference>
<comment type="caution">
    <text evidence="10">The sequence shown here is derived from an EMBL/GenBank/DDBJ whole genome shotgun (WGS) entry which is preliminary data.</text>
</comment>
<evidence type="ECO:0000256" key="5">
    <source>
        <dbReference type="ARBA" id="ARBA00022989"/>
    </source>
</evidence>
<dbReference type="Gene3D" id="2.30.30.60">
    <property type="match status" value="1"/>
</dbReference>
<keyword evidence="5 7" id="KW-1133">Transmembrane helix</keyword>
<dbReference type="GO" id="GO:0008381">
    <property type="term" value="F:mechanosensitive monoatomic ion channel activity"/>
    <property type="evidence" value="ECO:0007669"/>
    <property type="project" value="InterPro"/>
</dbReference>
<keyword evidence="4 7" id="KW-0812">Transmembrane</keyword>
<organism evidence="10 11">
    <name type="scientific">Abiotrophia defectiva ATCC 49176</name>
    <dbReference type="NCBI Taxonomy" id="592010"/>
    <lineage>
        <taxon>Bacteria</taxon>
        <taxon>Bacillati</taxon>
        <taxon>Bacillota</taxon>
        <taxon>Bacilli</taxon>
        <taxon>Lactobacillales</taxon>
        <taxon>Aerococcaceae</taxon>
        <taxon>Abiotrophia</taxon>
    </lineage>
</organism>
<feature type="domain" description="Mechanosensitive ion channel MscS" evidence="8">
    <location>
        <begin position="113"/>
        <end position="177"/>
    </location>
</feature>
<dbReference type="InterPro" id="IPR006685">
    <property type="entry name" value="MscS_channel_2nd"/>
</dbReference>
<evidence type="ECO:0000256" key="4">
    <source>
        <dbReference type="ARBA" id="ARBA00022692"/>
    </source>
</evidence>
<feature type="transmembrane region" description="Helical" evidence="7">
    <location>
        <begin position="77"/>
        <end position="110"/>
    </location>
</feature>
<dbReference type="eggNOG" id="COG0668">
    <property type="taxonomic scope" value="Bacteria"/>
</dbReference>
<evidence type="ECO:0000256" key="7">
    <source>
        <dbReference type="SAM" id="Phobius"/>
    </source>
</evidence>
<reference evidence="10" key="1">
    <citation type="submission" date="2013-06" db="EMBL/GenBank/DDBJ databases">
        <authorList>
            <person name="Weinstock G."/>
            <person name="Sodergren E."/>
            <person name="Clifton S."/>
            <person name="Fulton L."/>
            <person name="Fulton B."/>
            <person name="Courtney L."/>
            <person name="Fronick C."/>
            <person name="Harrison M."/>
            <person name="Strong C."/>
            <person name="Farmer C."/>
            <person name="Delahaunty K."/>
            <person name="Markovic C."/>
            <person name="Hall O."/>
            <person name="Minx P."/>
            <person name="Tomlinson C."/>
            <person name="Mitreva M."/>
            <person name="Nelson J."/>
            <person name="Hou S."/>
            <person name="Wollam A."/>
            <person name="Pepin K.H."/>
            <person name="Johnson M."/>
            <person name="Bhonagiri V."/>
            <person name="Nash W.E."/>
            <person name="Warren W."/>
            <person name="Chinwalla A."/>
            <person name="Mardis E.R."/>
            <person name="Wilson R.K."/>
        </authorList>
    </citation>
    <scope>NUCLEOTIDE SEQUENCE [LARGE SCALE GENOMIC DNA]</scope>
    <source>
        <strain evidence="10">ATCC 49176</strain>
    </source>
</reference>
<dbReference type="SUPFAM" id="SSF82861">
    <property type="entry name" value="Mechanosensitive channel protein MscS (YggB), transmembrane region"/>
    <property type="match status" value="1"/>
</dbReference>
<evidence type="ECO:0000259" key="9">
    <source>
        <dbReference type="Pfam" id="PF21088"/>
    </source>
</evidence>
<accession>W1Q6M4</accession>
<dbReference type="GeneID" id="84816399"/>
<feature type="domain" description="Mechanosensitive ion channel transmembrane helices 2/3" evidence="9">
    <location>
        <begin position="71"/>
        <end position="110"/>
    </location>
</feature>
<evidence type="ECO:0000313" key="10">
    <source>
        <dbReference type="EMBL" id="ESK66544.1"/>
    </source>
</evidence>
<dbReference type="InterPro" id="IPR023408">
    <property type="entry name" value="MscS_beta-dom_sf"/>
</dbReference>
<dbReference type="InterPro" id="IPR049142">
    <property type="entry name" value="MS_channel_1st"/>
</dbReference>
<comment type="similarity">
    <text evidence="2">Belongs to the MscS (TC 1.A.23) family.</text>
</comment>
<dbReference type="HOGENOM" id="CLU_037945_8_2_9"/>
<keyword evidence="3" id="KW-1003">Cell membrane</keyword>
<dbReference type="RefSeq" id="WP_023390892.1">
    <property type="nucleotide sequence ID" value="NZ_KI535340.1"/>
</dbReference>
<dbReference type="PANTHER" id="PTHR30460">
    <property type="entry name" value="MODERATE CONDUCTANCE MECHANOSENSITIVE CHANNEL YBIO"/>
    <property type="match status" value="1"/>
</dbReference>
<dbReference type="SUPFAM" id="SSF50182">
    <property type="entry name" value="Sm-like ribonucleoproteins"/>
    <property type="match status" value="1"/>
</dbReference>
<name>W1Q6M4_ABIDE</name>
<dbReference type="InterPro" id="IPR010920">
    <property type="entry name" value="LSM_dom_sf"/>
</dbReference>
<proteinExistence type="inferred from homology"/>
<evidence type="ECO:0000256" key="3">
    <source>
        <dbReference type="ARBA" id="ARBA00022475"/>
    </source>
</evidence>
<dbReference type="Pfam" id="PF21088">
    <property type="entry name" value="MS_channel_1st"/>
    <property type="match status" value="1"/>
</dbReference>
<dbReference type="Gene3D" id="1.10.287.1260">
    <property type="match status" value="1"/>
</dbReference>
<protein>
    <submittedName>
        <fullName evidence="10">Transporter, small conductance mechanosensitive ion channel MscS family protein</fullName>
    </submittedName>
</protein>
<evidence type="ECO:0000256" key="2">
    <source>
        <dbReference type="ARBA" id="ARBA00008017"/>
    </source>
</evidence>
<dbReference type="OrthoDB" id="9809206at2"/>
<dbReference type="InterPro" id="IPR011014">
    <property type="entry name" value="MscS_channel_TM-2"/>
</dbReference>
<dbReference type="EMBL" id="ACIN03000001">
    <property type="protein sequence ID" value="ESK66544.1"/>
    <property type="molecule type" value="Genomic_DNA"/>
</dbReference>
<dbReference type="AlphaFoldDB" id="W1Q6M4"/>
<sequence>MVDVFNQISHLAWQEILNRLWQFFLVTVIFWLGRGLVNRFFESRLRHKVFQVAPKTSPQRLQTIWTITKNAINYAFYFFYVYAVLGILGFPVSTLVAGAGIAGVAVGLGIKDFITDVVNGFFIILEGQYEVGEEVKIGDIRGKVQTVGIRTTIIQGTSGNRYYIPNGDISIVNNLSRENRQIVIDLPITDQTQLEDLAHQVQVITEGLSQDYAEDLTAEPVISGVVKDTTTGKFYYQISFYVTNGAQGRLTGAFYFRYLTQLQQAGIHLLD</sequence>
<keyword evidence="11" id="KW-1185">Reference proteome</keyword>
<dbReference type="InterPro" id="IPR045276">
    <property type="entry name" value="YbiO_bact"/>
</dbReference>
<dbReference type="GO" id="GO:0005886">
    <property type="term" value="C:plasma membrane"/>
    <property type="evidence" value="ECO:0007669"/>
    <property type="project" value="UniProtKB-SubCell"/>
</dbReference>
<keyword evidence="6 7" id="KW-0472">Membrane</keyword>
<dbReference type="STRING" id="592010.GCWU000182_000234"/>